<evidence type="ECO:0000313" key="3">
    <source>
        <dbReference type="EMBL" id="BAV66068.1"/>
    </source>
</evidence>
<dbReference type="RefSeq" id="WP_231923268.1">
    <property type="nucleotide sequence ID" value="NZ_AP017655.1"/>
</dbReference>
<organism evidence="3 4">
    <name type="scientific">Sphingobium cloacae</name>
    <dbReference type="NCBI Taxonomy" id="120107"/>
    <lineage>
        <taxon>Bacteria</taxon>
        <taxon>Pseudomonadati</taxon>
        <taxon>Pseudomonadota</taxon>
        <taxon>Alphaproteobacteria</taxon>
        <taxon>Sphingomonadales</taxon>
        <taxon>Sphingomonadaceae</taxon>
        <taxon>Sphingobium</taxon>
    </lineage>
</organism>
<keyword evidence="1" id="KW-0732">Signal</keyword>
<name>A0A1E1F6B6_9SPHN</name>
<gene>
    <name evidence="3" type="ORF">SCLO_1030280</name>
</gene>
<reference evidence="3 4" key="1">
    <citation type="submission" date="2016-10" db="EMBL/GenBank/DDBJ databases">
        <title>Complete Genome Sequence of the Nonylphenol-Degrading Bacterium Sphingobium cloacae JCM 10874T.</title>
        <authorList>
            <person name="Ootsuka M."/>
            <person name="Nishizawa T."/>
            <person name="Ohta H."/>
        </authorList>
    </citation>
    <scope>NUCLEOTIDE SEQUENCE [LARGE SCALE GENOMIC DNA]</scope>
    <source>
        <strain evidence="3 4">JCM 10874</strain>
    </source>
</reference>
<feature type="chain" id="PRO_5009112623" description="Alpha/beta hydrolase domain-containing protein" evidence="1">
    <location>
        <begin position="27"/>
        <end position="515"/>
    </location>
</feature>
<evidence type="ECO:0000313" key="4">
    <source>
        <dbReference type="Proteomes" id="UP000218272"/>
    </source>
</evidence>
<feature type="signal peptide" evidence="1">
    <location>
        <begin position="1"/>
        <end position="26"/>
    </location>
</feature>
<feature type="domain" description="Alpha/beta hydrolase" evidence="2">
    <location>
        <begin position="47"/>
        <end position="497"/>
    </location>
</feature>
<dbReference type="AlphaFoldDB" id="A0A1E1F6B6"/>
<dbReference type="Proteomes" id="UP000218272">
    <property type="component" value="Chromosome SCLO_1"/>
</dbReference>
<protein>
    <recommendedName>
        <fullName evidence="2">Alpha/beta hydrolase domain-containing protein</fullName>
    </recommendedName>
</protein>
<dbReference type="Pfam" id="PF20091">
    <property type="entry name" value="Abhydrolase_10"/>
    <property type="match status" value="1"/>
</dbReference>
<evidence type="ECO:0000256" key="1">
    <source>
        <dbReference type="SAM" id="SignalP"/>
    </source>
</evidence>
<dbReference type="EMBL" id="AP017655">
    <property type="protein sequence ID" value="BAV66068.1"/>
    <property type="molecule type" value="Genomic_DNA"/>
</dbReference>
<evidence type="ECO:0000259" key="2">
    <source>
        <dbReference type="Pfam" id="PF20091"/>
    </source>
</evidence>
<keyword evidence="4" id="KW-1185">Reference proteome</keyword>
<accession>A0A1E1F6B6</accession>
<proteinExistence type="predicted"/>
<dbReference type="InterPro" id="IPR045394">
    <property type="entry name" value="Abhydrolase_dom"/>
</dbReference>
<sequence length="515" mass="57528">MKIARAAATVLRLGGMILVASITAQAAPARAETPPMPIVTPVPDSGNIPLSSAARKGTEYVDLKKAGYVEEEYYLSGIAPAITASGQTVAQAPYVTRILVRKPKDAARFNGTVVIEPFTWFGERAAGWILTREYLLRKGYAFVGYTLNINQPKNDPKFPPSDADPASPGDGINHYGDIVNFEFMRDFDYARYAPLGSYYDETRFQRGGAPDPFVPQSQGIGAQLALMLKSNLPSGPMAGLKVERVYVNSWAVTAQIWFDYLDQGRHQQWRLPDGRPLIDAYMTGRFAYGEVAGDAIRIPRKMPENVPFVTVYSQSETLHDVLEGIRLPADTDKPELRYYEVMGTPHLREADLGTNEVEPWPNERGKPNDPRCQFIYDEPAELPFSALLDAMDRWVRNGTPMPMAPRVVRRGKTVVRDAKTGNIVGGVRPPWITVPSAEYWTDFETGCGVVYDSKLPYSARRLKKMYGSYADYARRFEEAKQRSVKEGYLLPEDAATLKPIASPEDFERDVPLPRR</sequence>
<dbReference type="KEGG" id="sclo:SCLO_1030280"/>